<comment type="caution">
    <text evidence="1">The sequence shown here is derived from an EMBL/GenBank/DDBJ whole genome shotgun (WGS) entry which is preliminary data.</text>
</comment>
<evidence type="ECO:0000313" key="2">
    <source>
        <dbReference type="Proteomes" id="UP000473574"/>
    </source>
</evidence>
<accession>A0A6M0S4Y4</accession>
<dbReference type="RefSeq" id="WP_163662093.1">
    <property type="nucleotide sequence ID" value="NZ_QZCE01000002.1"/>
</dbReference>
<dbReference type="AlphaFoldDB" id="A0A6M0S4Y4"/>
<proteinExistence type="predicted"/>
<sequence>MSDHTKPNNHKPALSFRVWDTGDETSMAHPARLIQVIKAHQKQLANEMCKPISWHTACTGFLNETYASFQNTLREVEGELHEYDGEPDA</sequence>
<reference evidence="1 2" key="1">
    <citation type="journal article" date="2020" name="Microb. Ecol.">
        <title>Ecogenomics of the Marine Benthic Filamentous Cyanobacterium Adonisia.</title>
        <authorList>
            <person name="Walter J.M."/>
            <person name="Coutinho F.H."/>
            <person name="Leomil L."/>
            <person name="Hargreaves P.I."/>
            <person name="Campeao M.E."/>
            <person name="Vieira V.V."/>
            <person name="Silva B.S."/>
            <person name="Fistarol G.O."/>
            <person name="Salomon P.S."/>
            <person name="Sawabe T."/>
            <person name="Mino S."/>
            <person name="Hosokawa M."/>
            <person name="Miyashita H."/>
            <person name="Maruyama F."/>
            <person name="van Verk M.C."/>
            <person name="Dutilh B.E."/>
            <person name="Thompson C.C."/>
            <person name="Thompson F.L."/>
        </authorList>
    </citation>
    <scope>NUCLEOTIDE SEQUENCE [LARGE SCALE GENOMIC DNA]</scope>
    <source>
        <strain evidence="1 2">CCMR0082</strain>
    </source>
</reference>
<evidence type="ECO:0000313" key="1">
    <source>
        <dbReference type="EMBL" id="NEZ63021.1"/>
    </source>
</evidence>
<organism evidence="1 2">
    <name type="scientific">Adonisia turfae CCMR0082</name>
    <dbReference type="NCBI Taxonomy" id="2304604"/>
    <lineage>
        <taxon>Bacteria</taxon>
        <taxon>Bacillati</taxon>
        <taxon>Cyanobacteriota</taxon>
        <taxon>Adonisia</taxon>
        <taxon>Adonisia turfae</taxon>
    </lineage>
</organism>
<protein>
    <submittedName>
        <fullName evidence="1">Uncharacterized protein</fullName>
    </submittedName>
</protein>
<dbReference type="EMBL" id="QZCE01000002">
    <property type="protein sequence ID" value="NEZ63021.1"/>
    <property type="molecule type" value="Genomic_DNA"/>
</dbReference>
<dbReference type="Proteomes" id="UP000473574">
    <property type="component" value="Unassembled WGS sequence"/>
</dbReference>
<name>A0A6M0S4Y4_9CYAN</name>
<gene>
    <name evidence="1" type="ORF">D0962_09540</name>
</gene>